<dbReference type="Proteomes" id="UP000580344">
    <property type="component" value="Unassembled WGS sequence"/>
</dbReference>
<organism evidence="1 2">
    <name type="scientific">Empedobacter stercoris</name>
    <dbReference type="NCBI Taxonomy" id="1628248"/>
    <lineage>
        <taxon>Bacteria</taxon>
        <taxon>Pseudomonadati</taxon>
        <taxon>Bacteroidota</taxon>
        <taxon>Flavobacteriia</taxon>
        <taxon>Flavobacteriales</taxon>
        <taxon>Weeksellaceae</taxon>
        <taxon>Empedobacter</taxon>
    </lineage>
</organism>
<comment type="caution">
    <text evidence="1">The sequence shown here is derived from an EMBL/GenBank/DDBJ whole genome shotgun (WGS) entry which is preliminary data.</text>
</comment>
<dbReference type="EMBL" id="JABFOQ010000004">
    <property type="protein sequence ID" value="NOJ74856.1"/>
    <property type="molecule type" value="Genomic_DNA"/>
</dbReference>
<protein>
    <submittedName>
        <fullName evidence="1">Uncharacterized protein</fullName>
    </submittedName>
</protein>
<reference evidence="1 2" key="1">
    <citation type="submission" date="2020-05" db="EMBL/GenBank/DDBJ databases">
        <title>Tigecycline resistant gene in Empedobacter stercoris.</title>
        <authorList>
            <person name="Chen Y."/>
            <person name="Cheng Y."/>
            <person name="Zhou K."/>
        </authorList>
    </citation>
    <scope>NUCLEOTIDE SEQUENCE [LARGE SCALE GENOMIC DNA]</scope>
    <source>
        <strain evidence="1 2">ES202</strain>
    </source>
</reference>
<proteinExistence type="predicted"/>
<gene>
    <name evidence="1" type="ORF">HMH06_03200</name>
</gene>
<dbReference type="RefSeq" id="WP_171622176.1">
    <property type="nucleotide sequence ID" value="NZ_CP053698.1"/>
</dbReference>
<accession>A0ABX1WJK0</accession>
<sequence length="119" mass="14189">MHIYKLEITQTEHEFLSLIHEFIFGSATAHLLIDPPFIIQSIDKISQKTNCTQKKEFLNQLIAEYKINALEYVNQNNISDEGTLFTKNMLIRFYSKFSYYKVQKEQELIRIIHNEFLEI</sequence>
<name>A0ABX1WJK0_9FLAO</name>
<keyword evidence="2" id="KW-1185">Reference proteome</keyword>
<evidence type="ECO:0000313" key="2">
    <source>
        <dbReference type="Proteomes" id="UP000580344"/>
    </source>
</evidence>
<evidence type="ECO:0000313" key="1">
    <source>
        <dbReference type="EMBL" id="NOJ74856.1"/>
    </source>
</evidence>